<evidence type="ECO:0000256" key="1">
    <source>
        <dbReference type="ARBA" id="ARBA00023157"/>
    </source>
</evidence>
<organism evidence="3 4">
    <name type="scientific">Potamilus streckersoni</name>
    <dbReference type="NCBI Taxonomy" id="2493646"/>
    <lineage>
        <taxon>Eukaryota</taxon>
        <taxon>Metazoa</taxon>
        <taxon>Spiralia</taxon>
        <taxon>Lophotrochozoa</taxon>
        <taxon>Mollusca</taxon>
        <taxon>Bivalvia</taxon>
        <taxon>Autobranchia</taxon>
        <taxon>Heteroconchia</taxon>
        <taxon>Palaeoheterodonta</taxon>
        <taxon>Unionida</taxon>
        <taxon>Unionoidea</taxon>
        <taxon>Unionidae</taxon>
        <taxon>Ambleminae</taxon>
        <taxon>Lampsilini</taxon>
        <taxon>Potamilus</taxon>
    </lineage>
</organism>
<dbReference type="CDD" id="cd00037">
    <property type="entry name" value="CLECT"/>
    <property type="match status" value="2"/>
</dbReference>
<sequence length="453" mass="51276">MDSRKIATHRICSERGMCHQVCVLETIPEFLPKVYYRSKCGDKATCSGAQQIHNKTNPELDPAGLIVGRRNTDDGDCPACCNTNFCNDICTKNNSVAIHGTQAPITTHLVTQIYLEHTSAHFPETTHAQTSAKPPATTKHSVLTKASPVITHLHLELNSTHKPSITHVVQDCSTKGYGYVRTGHLCIKFHFDIVNFSHAAIACAREGAMLVTIDTKEKMSEIWAELNKTSGYLPDLWIGGSDINHNDTFYWQTGSEVYTYTNWGKILQQPNDPHYHDQDCIILHRSDNYTWYDEPCYRDYGFICEHPLQAIPTSTPHSPPCESHPGYQLLEHNLGCVEYVRVPTDKITAHNYCIMFGSHLVDIGSEDKQHAIFKFMQAHNESASSWIGLVSIITGTHNKQDWRWEAGFPYSYKNWEHGYPNTDGDCAIIFKNGRWRDAACNEHYSFLCEKNHS</sequence>
<proteinExistence type="predicted"/>
<dbReference type="InterPro" id="IPR016186">
    <property type="entry name" value="C-type_lectin-like/link_sf"/>
</dbReference>
<dbReference type="AlphaFoldDB" id="A0AAE0VRM6"/>
<dbReference type="InterPro" id="IPR018378">
    <property type="entry name" value="C-type_lectin_CS"/>
</dbReference>
<dbReference type="PROSITE" id="PS00615">
    <property type="entry name" value="C_TYPE_LECTIN_1"/>
    <property type="match status" value="1"/>
</dbReference>
<dbReference type="EMBL" id="JAEAOA010001764">
    <property type="protein sequence ID" value="KAK3586607.1"/>
    <property type="molecule type" value="Genomic_DNA"/>
</dbReference>
<dbReference type="InterPro" id="IPR050111">
    <property type="entry name" value="C-type_lectin/snaclec_domain"/>
</dbReference>
<evidence type="ECO:0000313" key="3">
    <source>
        <dbReference type="EMBL" id="KAK3586607.1"/>
    </source>
</evidence>
<dbReference type="SMART" id="SM00034">
    <property type="entry name" value="CLECT"/>
    <property type="match status" value="2"/>
</dbReference>
<gene>
    <name evidence="3" type="ORF">CHS0354_029487</name>
</gene>
<dbReference type="SUPFAM" id="SSF56436">
    <property type="entry name" value="C-type lectin-like"/>
    <property type="match status" value="2"/>
</dbReference>
<evidence type="ECO:0000259" key="2">
    <source>
        <dbReference type="PROSITE" id="PS50041"/>
    </source>
</evidence>
<reference evidence="3" key="1">
    <citation type="journal article" date="2021" name="Genome Biol. Evol.">
        <title>A High-Quality Reference Genome for a Parasitic Bivalve with Doubly Uniparental Inheritance (Bivalvia: Unionida).</title>
        <authorList>
            <person name="Smith C.H."/>
        </authorList>
    </citation>
    <scope>NUCLEOTIDE SEQUENCE</scope>
    <source>
        <strain evidence="3">CHS0354</strain>
    </source>
</reference>
<evidence type="ECO:0000313" key="4">
    <source>
        <dbReference type="Proteomes" id="UP001195483"/>
    </source>
</evidence>
<reference evidence="3" key="3">
    <citation type="submission" date="2023-05" db="EMBL/GenBank/DDBJ databases">
        <authorList>
            <person name="Smith C.H."/>
        </authorList>
    </citation>
    <scope>NUCLEOTIDE SEQUENCE</scope>
    <source>
        <strain evidence="3">CHS0354</strain>
        <tissue evidence="3">Mantle</tissue>
    </source>
</reference>
<reference evidence="3" key="2">
    <citation type="journal article" date="2021" name="Genome Biol. Evol.">
        <title>Developing a high-quality reference genome for a parasitic bivalve with doubly uniparental inheritance (Bivalvia: Unionida).</title>
        <authorList>
            <person name="Smith C.H."/>
        </authorList>
    </citation>
    <scope>NUCLEOTIDE SEQUENCE</scope>
    <source>
        <strain evidence="3">CHS0354</strain>
        <tissue evidence="3">Mantle</tissue>
    </source>
</reference>
<protein>
    <recommendedName>
        <fullName evidence="2">C-type lectin domain-containing protein</fullName>
    </recommendedName>
</protein>
<feature type="domain" description="C-type lectin" evidence="2">
    <location>
        <begin position="332"/>
        <end position="449"/>
    </location>
</feature>
<keyword evidence="4" id="KW-1185">Reference proteome</keyword>
<dbReference type="Gene3D" id="3.10.100.10">
    <property type="entry name" value="Mannose-Binding Protein A, subunit A"/>
    <property type="match status" value="2"/>
</dbReference>
<name>A0AAE0VRM6_9BIVA</name>
<dbReference type="InterPro" id="IPR001304">
    <property type="entry name" value="C-type_lectin-like"/>
</dbReference>
<comment type="caution">
    <text evidence="3">The sequence shown here is derived from an EMBL/GenBank/DDBJ whole genome shotgun (WGS) entry which is preliminary data.</text>
</comment>
<accession>A0AAE0VRM6</accession>
<feature type="domain" description="C-type lectin" evidence="2">
    <location>
        <begin position="182"/>
        <end position="305"/>
    </location>
</feature>
<dbReference type="PANTHER" id="PTHR22803">
    <property type="entry name" value="MANNOSE, PHOSPHOLIPASE, LECTIN RECEPTOR RELATED"/>
    <property type="match status" value="1"/>
</dbReference>
<keyword evidence="1" id="KW-1015">Disulfide bond</keyword>
<dbReference type="PROSITE" id="PS50041">
    <property type="entry name" value="C_TYPE_LECTIN_2"/>
    <property type="match status" value="2"/>
</dbReference>
<dbReference type="InterPro" id="IPR016187">
    <property type="entry name" value="CTDL_fold"/>
</dbReference>
<dbReference type="Proteomes" id="UP001195483">
    <property type="component" value="Unassembled WGS sequence"/>
</dbReference>
<dbReference type="Pfam" id="PF00059">
    <property type="entry name" value="Lectin_C"/>
    <property type="match status" value="2"/>
</dbReference>